<evidence type="ECO:0000313" key="1">
    <source>
        <dbReference type="EMBL" id="RWX43995.1"/>
    </source>
</evidence>
<proteinExistence type="predicted"/>
<dbReference type="AlphaFoldDB" id="A0A3S3QCN5"/>
<gene>
    <name evidence="1" type="ORF">VT99_13482</name>
</gene>
<accession>A0A3S3QCN5</accession>
<dbReference type="EMBL" id="MTKQ01000348">
    <property type="protein sequence ID" value="RWX43995.1"/>
    <property type="molecule type" value="Genomic_DNA"/>
</dbReference>
<name>A0A3S3QCN5_9BACT</name>
<evidence type="ECO:0000313" key="2">
    <source>
        <dbReference type="Proteomes" id="UP000286862"/>
    </source>
</evidence>
<dbReference type="Proteomes" id="UP000286862">
    <property type="component" value="Unassembled WGS sequence"/>
</dbReference>
<reference evidence="1 2" key="1">
    <citation type="submission" date="2017-01" db="EMBL/GenBank/DDBJ databases">
        <title>The cable genome- insights into the physiology and evolution of filamentous bacteria capable of sulfide oxidation via long distance electron transfer.</title>
        <authorList>
            <person name="Schreiber L."/>
            <person name="Bjerg J.T."/>
            <person name="Boggild A."/>
            <person name="Van De Vossenberg J."/>
            <person name="Meysman F."/>
            <person name="Nielsen L.P."/>
            <person name="Schramm A."/>
            <person name="Kjeldsen K.U."/>
        </authorList>
    </citation>
    <scope>NUCLEOTIDE SEQUENCE [LARGE SCALE GENOMIC DNA]</scope>
    <source>
        <strain evidence="1">A2</strain>
    </source>
</reference>
<comment type="caution">
    <text evidence="1">The sequence shown here is derived from an EMBL/GenBank/DDBJ whole genome shotgun (WGS) entry which is preliminary data.</text>
</comment>
<sequence length="72" mass="8436">MNEKVLFFKRYPFVPGQKIHIEDGPRKGDWLVIGADEKKVALRCPVSGTEVSWDRFCYFTEEREAEFPAQNK</sequence>
<organism evidence="1 2">
    <name type="scientific">Candidatus Electrothrix marina</name>
    <dbReference type="NCBI Taxonomy" id="1859130"/>
    <lineage>
        <taxon>Bacteria</taxon>
        <taxon>Pseudomonadati</taxon>
        <taxon>Thermodesulfobacteriota</taxon>
        <taxon>Desulfobulbia</taxon>
        <taxon>Desulfobulbales</taxon>
        <taxon>Desulfobulbaceae</taxon>
        <taxon>Candidatus Electrothrix</taxon>
    </lineage>
</organism>
<protein>
    <submittedName>
        <fullName evidence="1">Uncharacterized protein</fullName>
    </submittedName>
</protein>